<comment type="caution">
    <text evidence="2">The sequence shown here is derived from an EMBL/GenBank/DDBJ whole genome shotgun (WGS) entry which is preliminary data.</text>
</comment>
<name>A0A437PMS0_9BACT</name>
<evidence type="ECO:0000313" key="3">
    <source>
        <dbReference type="Proteomes" id="UP000282832"/>
    </source>
</evidence>
<evidence type="ECO:0000313" key="2">
    <source>
        <dbReference type="EMBL" id="RVU23583.1"/>
    </source>
</evidence>
<feature type="signal peptide" evidence="1">
    <location>
        <begin position="1"/>
        <end position="21"/>
    </location>
</feature>
<dbReference type="EMBL" id="SACY01000005">
    <property type="protein sequence ID" value="RVU23583.1"/>
    <property type="molecule type" value="Genomic_DNA"/>
</dbReference>
<organism evidence="2 3">
    <name type="scientific">Sandaracinomonas limnophila</name>
    <dbReference type="NCBI Taxonomy" id="1862386"/>
    <lineage>
        <taxon>Bacteria</taxon>
        <taxon>Pseudomonadati</taxon>
        <taxon>Bacteroidota</taxon>
        <taxon>Cytophagia</taxon>
        <taxon>Cytophagales</taxon>
        <taxon>Flectobacillaceae</taxon>
        <taxon>Sandaracinomonas</taxon>
    </lineage>
</organism>
<dbReference type="RefSeq" id="WP_127805289.1">
    <property type="nucleotide sequence ID" value="NZ_SACY01000005.1"/>
</dbReference>
<protein>
    <recommendedName>
        <fullName evidence="4">NIPSNAP domain-containing protein</fullName>
    </recommendedName>
</protein>
<evidence type="ECO:0000256" key="1">
    <source>
        <dbReference type="SAM" id="SignalP"/>
    </source>
</evidence>
<dbReference type="OrthoDB" id="659133at2"/>
<dbReference type="AlphaFoldDB" id="A0A437PMS0"/>
<gene>
    <name evidence="2" type="ORF">EOJ36_10930</name>
</gene>
<proteinExistence type="predicted"/>
<accession>A0A437PMS0</accession>
<sequence>MKKIIATFVLSLFVITAFSQSATFNFQYYKVKPGHRKAFNDAMKSHTAKFRKAGTPQAWALYNVVGGSHHNEVMALYNLGISWAQRDELTGGTEEAMQDFYLNVSPHTEGVTAGEIITYRPEYSNASVSDRSAKIRTNMITLKYPVATEFWDVVKKLTKAWDKLGAKIATYSTSGKPRIIFTRRFPNGWKELDTEGKIKDAYDEIYGKGAHEKDMAIMRNHIIENEIMYMTMQPDLSSK</sequence>
<evidence type="ECO:0008006" key="4">
    <source>
        <dbReference type="Google" id="ProtNLM"/>
    </source>
</evidence>
<keyword evidence="3" id="KW-1185">Reference proteome</keyword>
<keyword evidence="1" id="KW-0732">Signal</keyword>
<reference evidence="2 3" key="1">
    <citation type="submission" date="2019-01" db="EMBL/GenBank/DDBJ databases">
        <authorList>
            <person name="Chen W.-M."/>
        </authorList>
    </citation>
    <scope>NUCLEOTIDE SEQUENCE [LARGE SCALE GENOMIC DNA]</scope>
    <source>
        <strain evidence="2 3">FSY-15</strain>
    </source>
</reference>
<feature type="chain" id="PRO_5019584881" description="NIPSNAP domain-containing protein" evidence="1">
    <location>
        <begin position="22"/>
        <end position="239"/>
    </location>
</feature>
<dbReference type="Proteomes" id="UP000282832">
    <property type="component" value="Unassembled WGS sequence"/>
</dbReference>